<dbReference type="Pfam" id="PF02518">
    <property type="entry name" value="HATPase_c"/>
    <property type="match status" value="1"/>
</dbReference>
<keyword evidence="8" id="KW-0175">Coiled coil</keyword>
<keyword evidence="2 7" id="KW-0808">Transferase</keyword>
<dbReference type="PANTHER" id="PTHR24421">
    <property type="entry name" value="NITRATE/NITRITE SENSOR PROTEIN NARX-RELATED"/>
    <property type="match status" value="1"/>
</dbReference>
<sequence>MNNEPIDIKTLETIFNSMVRTMNQSKNDIYAISEQSRQNYEQMKAELEKVKQDICLLIKNNDLLETKSRQSRRRLAEVSKNFQLYSEVEVREAYEAANNLHLKLSMNEMEEKQLRKRRDELERRLEGLMETIERAEQLVTQVATVINYLTSDLKNVGTALEDAKQKQEFSIRIIEAQEEERKRLSRDIHDGPAQMLANVLLRAGLVEKLFNEEGKTSALSELKTLRMSVRAALIEVRRVIFDLRPMALDDLGVGPALKKYLSKIEEFEKDVDIHIQSIGNERRFHTNIEAAVFRLVQESVSNALKHGKPSSIWVKVEWLRDTLNIIIKDNGKGFDINKVKEKSFGLIGMRERVDLLKGVMKINSTIGKGTLILFQIPLKNEGNKN</sequence>
<comment type="subcellular location">
    <subcellularLocation>
        <location evidence="7">Cytoplasm</location>
    </subcellularLocation>
</comment>
<keyword evidence="6 7" id="KW-0902">Two-component regulatory system</keyword>
<dbReference type="GO" id="GO:0000155">
    <property type="term" value="F:phosphorelay sensor kinase activity"/>
    <property type="evidence" value="ECO:0007669"/>
    <property type="project" value="UniProtKB-UniRule"/>
</dbReference>
<dbReference type="GO" id="GO:0004721">
    <property type="term" value="F:phosphoprotein phosphatase activity"/>
    <property type="evidence" value="ECO:0007669"/>
    <property type="project" value="UniProtKB-UniRule"/>
</dbReference>
<dbReference type="Pfam" id="PF05384">
    <property type="entry name" value="DegS"/>
    <property type="match status" value="1"/>
</dbReference>
<evidence type="ECO:0000313" key="11">
    <source>
        <dbReference type="Proteomes" id="UP000254519"/>
    </source>
</evidence>
<evidence type="ECO:0000256" key="8">
    <source>
        <dbReference type="SAM" id="Coils"/>
    </source>
</evidence>
<dbReference type="AlphaFoldDB" id="A0A380BDS7"/>
<keyword evidence="7" id="KW-0904">Protein phosphatase</keyword>
<dbReference type="Pfam" id="PF07730">
    <property type="entry name" value="HisKA_3"/>
    <property type="match status" value="1"/>
</dbReference>
<keyword evidence="7" id="KW-0378">Hydrolase</keyword>
<dbReference type="EMBL" id="UGYZ01000002">
    <property type="protein sequence ID" value="SUI99733.1"/>
    <property type="molecule type" value="Genomic_DNA"/>
</dbReference>
<evidence type="ECO:0000256" key="3">
    <source>
        <dbReference type="ARBA" id="ARBA00022741"/>
    </source>
</evidence>
<dbReference type="PROSITE" id="PS50109">
    <property type="entry name" value="HIS_KIN"/>
    <property type="match status" value="1"/>
</dbReference>
<dbReference type="InterPro" id="IPR003594">
    <property type="entry name" value="HATPase_dom"/>
</dbReference>
<keyword evidence="5 7" id="KW-0067">ATP-binding</keyword>
<proteinExistence type="predicted"/>
<reference evidence="10 11" key="1">
    <citation type="submission" date="2018-06" db="EMBL/GenBank/DDBJ databases">
        <authorList>
            <consortium name="Pathogen Informatics"/>
            <person name="Doyle S."/>
        </authorList>
    </citation>
    <scope>NUCLEOTIDE SEQUENCE [LARGE SCALE GENOMIC DNA]</scope>
    <source>
        <strain evidence="11">ATCC 11859 / DSM 33 / NCIB 8841 / NCTC 4822</strain>
    </source>
</reference>
<name>A0A380BDS7_SPOPA</name>
<evidence type="ECO:0000256" key="5">
    <source>
        <dbReference type="ARBA" id="ARBA00022840"/>
    </source>
</evidence>
<accession>A0A380BDS7</accession>
<evidence type="ECO:0000256" key="4">
    <source>
        <dbReference type="ARBA" id="ARBA00022777"/>
    </source>
</evidence>
<dbReference type="GO" id="GO:0046983">
    <property type="term" value="F:protein dimerization activity"/>
    <property type="evidence" value="ECO:0007669"/>
    <property type="project" value="InterPro"/>
</dbReference>
<dbReference type="InterPro" id="IPR036890">
    <property type="entry name" value="HATPase_C_sf"/>
</dbReference>
<dbReference type="Gene3D" id="1.20.5.1930">
    <property type="match status" value="1"/>
</dbReference>
<evidence type="ECO:0000256" key="2">
    <source>
        <dbReference type="ARBA" id="ARBA00022679"/>
    </source>
</evidence>
<dbReference type="GO" id="GO:0005737">
    <property type="term" value="C:cytoplasm"/>
    <property type="evidence" value="ECO:0007669"/>
    <property type="project" value="UniProtKB-SubCell"/>
</dbReference>
<dbReference type="PANTHER" id="PTHR24421:SF55">
    <property type="entry name" value="SENSOR HISTIDINE KINASE YDFH"/>
    <property type="match status" value="1"/>
</dbReference>
<evidence type="ECO:0000256" key="6">
    <source>
        <dbReference type="ARBA" id="ARBA00023012"/>
    </source>
</evidence>
<dbReference type="RefSeq" id="WP_172481036.1">
    <property type="nucleotide sequence ID" value="NZ_CP038012.1"/>
</dbReference>
<dbReference type="GO" id="GO:0005524">
    <property type="term" value="F:ATP binding"/>
    <property type="evidence" value="ECO:0007669"/>
    <property type="project" value="UniProtKB-UniRule"/>
</dbReference>
<comment type="function">
    <text evidence="7">Member of the two-component regulatory system DegS/DegU, which plays an important role in the transition growth phase.</text>
</comment>
<evidence type="ECO:0000256" key="7">
    <source>
        <dbReference type="PIRNR" id="PIRNR003169"/>
    </source>
</evidence>
<dbReference type="PIRSF" id="PIRSF003169">
    <property type="entry name" value="STHK_DegS"/>
    <property type="match status" value="1"/>
</dbReference>
<keyword evidence="7" id="KW-0963">Cytoplasm</keyword>
<feature type="coiled-coil region" evidence="8">
    <location>
        <begin position="104"/>
        <end position="180"/>
    </location>
</feature>
<dbReference type="SUPFAM" id="SSF55874">
    <property type="entry name" value="ATPase domain of HSP90 chaperone/DNA topoisomerase II/histidine kinase"/>
    <property type="match status" value="1"/>
</dbReference>
<dbReference type="InterPro" id="IPR016381">
    <property type="entry name" value="Sig_transdc_His_kinase_DegS"/>
</dbReference>
<dbReference type="GO" id="GO:0016020">
    <property type="term" value="C:membrane"/>
    <property type="evidence" value="ECO:0007669"/>
    <property type="project" value="InterPro"/>
</dbReference>
<dbReference type="InterPro" id="IPR008595">
    <property type="entry name" value="DegS"/>
</dbReference>
<feature type="domain" description="Histidine kinase" evidence="9">
    <location>
        <begin position="294"/>
        <end position="380"/>
    </location>
</feature>
<evidence type="ECO:0000259" key="9">
    <source>
        <dbReference type="PROSITE" id="PS50109"/>
    </source>
</evidence>
<comment type="catalytic activity">
    <reaction evidence="1 7">
        <text>ATP + protein L-histidine = ADP + protein N-phospho-L-histidine.</text>
        <dbReference type="EC" id="2.7.13.3"/>
    </reaction>
</comment>
<dbReference type="InterPro" id="IPR050482">
    <property type="entry name" value="Sensor_HK_TwoCompSys"/>
</dbReference>
<dbReference type="EC" id="2.7.13.3" evidence="7"/>
<dbReference type="Proteomes" id="UP000254519">
    <property type="component" value="Unassembled WGS sequence"/>
</dbReference>
<dbReference type="InterPro" id="IPR005467">
    <property type="entry name" value="His_kinase_dom"/>
</dbReference>
<dbReference type="InterPro" id="IPR011712">
    <property type="entry name" value="Sig_transdc_His_kin_sub3_dim/P"/>
</dbReference>
<keyword evidence="3 7" id="KW-0547">Nucleotide-binding</keyword>
<dbReference type="EC" id="3.1.3.-" evidence="7"/>
<keyword evidence="4 7" id="KW-0418">Kinase</keyword>
<evidence type="ECO:0000313" key="10">
    <source>
        <dbReference type="EMBL" id="SUI99733.1"/>
    </source>
</evidence>
<dbReference type="CDD" id="cd16917">
    <property type="entry name" value="HATPase_UhpB-NarQ-NarX-like"/>
    <property type="match status" value="1"/>
</dbReference>
<evidence type="ECO:0000256" key="1">
    <source>
        <dbReference type="ARBA" id="ARBA00000085"/>
    </source>
</evidence>
<protein>
    <recommendedName>
        <fullName evidence="7">Signal transduction histidine-protein kinase/phosphatase DegS</fullName>
        <ecNumber evidence="7">2.7.13.3</ecNumber>
        <ecNumber evidence="7">3.1.3.-</ecNumber>
    </recommendedName>
</protein>
<dbReference type="SMART" id="SM00387">
    <property type="entry name" value="HATPase_c"/>
    <property type="match status" value="1"/>
</dbReference>
<keyword evidence="11" id="KW-1185">Reference proteome</keyword>
<organism evidence="10 11">
    <name type="scientific">Sporosarcina pasteurii</name>
    <name type="common">Bacillus pasteurii</name>
    <dbReference type="NCBI Taxonomy" id="1474"/>
    <lineage>
        <taxon>Bacteria</taxon>
        <taxon>Bacillati</taxon>
        <taxon>Bacillota</taxon>
        <taxon>Bacilli</taxon>
        <taxon>Bacillales</taxon>
        <taxon>Caryophanaceae</taxon>
        <taxon>Sporosarcina</taxon>
    </lineage>
</organism>
<gene>
    <name evidence="10" type="primary">degS</name>
    <name evidence="10" type="ORF">NCTC4822_00746</name>
</gene>
<dbReference type="Gene3D" id="3.30.565.10">
    <property type="entry name" value="Histidine kinase-like ATPase, C-terminal domain"/>
    <property type="match status" value="1"/>
</dbReference>